<protein>
    <submittedName>
        <fullName evidence="1">Uncharacterized protein</fullName>
    </submittedName>
</protein>
<evidence type="ECO:0000313" key="2">
    <source>
        <dbReference type="Proteomes" id="UP000253303"/>
    </source>
</evidence>
<dbReference type="EMBL" id="QMEY01000001">
    <property type="protein sequence ID" value="RBQ21580.1"/>
    <property type="molecule type" value="Genomic_DNA"/>
</dbReference>
<dbReference type="Proteomes" id="UP000253303">
    <property type="component" value="Unassembled WGS sequence"/>
</dbReference>
<organism evidence="1 2">
    <name type="scientific">Spongiactinospora rosea</name>
    <dbReference type="NCBI Taxonomy" id="2248750"/>
    <lineage>
        <taxon>Bacteria</taxon>
        <taxon>Bacillati</taxon>
        <taxon>Actinomycetota</taxon>
        <taxon>Actinomycetes</taxon>
        <taxon>Streptosporangiales</taxon>
        <taxon>Streptosporangiaceae</taxon>
        <taxon>Spongiactinospora</taxon>
    </lineage>
</organism>
<accession>A0A366M770</accession>
<reference evidence="1 2" key="1">
    <citation type="submission" date="2018-06" db="EMBL/GenBank/DDBJ databases">
        <title>Sphaerisporangium craniellae sp. nov., isolated from a marine sponge in the South China Sea.</title>
        <authorList>
            <person name="Li L."/>
        </authorList>
    </citation>
    <scope>NUCLEOTIDE SEQUENCE [LARGE SCALE GENOMIC DNA]</scope>
    <source>
        <strain evidence="1 2">LHW63015</strain>
    </source>
</reference>
<proteinExistence type="predicted"/>
<dbReference type="AlphaFoldDB" id="A0A366M770"/>
<dbReference type="RefSeq" id="WP_113978340.1">
    <property type="nucleotide sequence ID" value="NZ_QMEY01000001.1"/>
</dbReference>
<keyword evidence="2" id="KW-1185">Reference proteome</keyword>
<gene>
    <name evidence="1" type="ORF">DP939_02390</name>
</gene>
<comment type="caution">
    <text evidence="1">The sequence shown here is derived from an EMBL/GenBank/DDBJ whole genome shotgun (WGS) entry which is preliminary data.</text>
</comment>
<evidence type="ECO:0000313" key="1">
    <source>
        <dbReference type="EMBL" id="RBQ21580.1"/>
    </source>
</evidence>
<name>A0A366M770_9ACTN</name>
<sequence length="93" mass="11090">MPTPTWRRAIKVRPLPDYLRERWDEEEAELDRLLGMRRPQRYIRIHGERMRADIFAKRKILAECENMDSNLARLVLTLLAEPYADRLDGPARS</sequence>